<dbReference type="Proteomes" id="UP000574390">
    <property type="component" value="Unassembled WGS sequence"/>
</dbReference>
<feature type="compositionally biased region" description="Low complexity" evidence="2">
    <location>
        <begin position="962"/>
        <end position="979"/>
    </location>
</feature>
<reference evidence="3 4" key="1">
    <citation type="submission" date="2020-04" db="EMBL/GenBank/DDBJ databases">
        <title>Perkinsus olseni comparative genomics.</title>
        <authorList>
            <person name="Bogema D.R."/>
        </authorList>
    </citation>
    <scope>NUCLEOTIDE SEQUENCE [LARGE SCALE GENOMIC DNA]</scope>
    <source>
        <strain evidence="3">ATCC PRA-205</strain>
    </source>
</reference>
<keyword evidence="1" id="KW-0175">Coiled coil</keyword>
<feature type="coiled-coil region" evidence="1">
    <location>
        <begin position="414"/>
        <end position="466"/>
    </location>
</feature>
<dbReference type="EMBL" id="JABANM010013982">
    <property type="protein sequence ID" value="KAF4733426.1"/>
    <property type="molecule type" value="Genomic_DNA"/>
</dbReference>
<sequence length="1202" mass="134185">MHPLTLEVSYVLTSELQEVERKYGRRKRMKDLEELWSSESDARGTSHSLLVFIDPTDWHREPKLLASVKSVESLNRLNRALEERVDTLAAILNAARYGYYRELAYLRRCLDDAKMTLQELSTKLGRSGPSYLPSSVSLKTSSDGVGETAADGAAVAVGSIKLPLSGWTVDEVLKRLENTEVYFYDILRVLEPPTRDLVKEAIARATERLVMMVSQLKAQIQEEGVTTPRTPEEIAASCLRALVSEHLVKWNVIVNQLLQLMPPGEIEALAERLAFKQQLEMVEEREPVTLAADREAVANLEREVVDLKQKVVEAASEAESQKQEIERERAQWAAERSALRDSLAESRSSGAAAKEQAAQELTTLRMGLKESQDQTASLRAQLEAIRKQQRQPVVIPDEAAIRAEAVKEYTADSEKERQALRREHEKRAEEMEEAFNARVRELELARDAMQRELDDYREQLREVASVARMDEGVQCQSCGCRATLEQESAELKTCEEEGEVVAAVADEGVAAVVEQEERGVQCQSCGASRRPSLVPVQEFTREKEEELNMYRLRYGLECGEGATVGEVDALRNFVINRSGSIREALCDGSSKMTRDALARYLASCSRRDGSSDFLDYFSGRILSLVSGSDGRDEATIEELLNYLHVAEEPTKEEQQQQQQPTAVEGRMSLLKPELRDGASQTEAVGGTEVTWMVPRRSTTSTAERNRLEKMRHKFWESPSEITTSFRDRERAELVRPYKEEILLLRKDNEERCLRMAALQHRLDAVRLQLAEFAKANEHHLNQQQKEAVTRLLSAGGGSPDEADDDDVRLLLDGINVPYRVRAQASIHKSRRQMLYFDSKIRHAREAVRSTTSRTEQSVYVGGQGDPSAEEKDLLRSLMPQESTEDAALLSPFPSSFGSLWSVDEMGSSSSEIHTQLRYSSSSRLANSFEGSSLAGGRRRGRRFERGLVDQHSHPPSYLCINPSSSGSLSPSGRSAVASVETRRRRRGRRKDRRAEVRARLLKRLLVDVKHGVSCLSSGSDTEDDDRPIFPPPLPAHSPGPAWTARRRLESESPKGSSPRRRASPQEDSPLNGSSARRRHQRSRSPGIQSSTGFSARLMSVASTAADSPGSRERRRPPIVITQRRSGRASIGPTRSPLWMVPHDYPSILRAARRAAAVGSMMSNTSTTSFGGAAAVRQRQRRSSSLNSTSPSGFTATVPRKSP</sequence>
<feature type="compositionally biased region" description="Basic residues" evidence="2">
    <location>
        <begin position="982"/>
        <end position="991"/>
    </location>
</feature>
<feature type="region of interest" description="Disordered" evidence="2">
    <location>
        <begin position="947"/>
        <end position="994"/>
    </location>
</feature>
<feature type="compositionally biased region" description="Pro residues" evidence="2">
    <location>
        <begin position="1028"/>
        <end position="1037"/>
    </location>
</feature>
<comment type="caution">
    <text evidence="3">The sequence shown here is derived from an EMBL/GenBank/DDBJ whole genome shotgun (WGS) entry which is preliminary data.</text>
</comment>
<gene>
    <name evidence="3" type="ORF">FOZ62_025070</name>
</gene>
<feature type="region of interest" description="Disordered" evidence="2">
    <location>
        <begin position="1013"/>
        <end position="1135"/>
    </location>
</feature>
<accession>A0A7J6SMG8</accession>
<evidence type="ECO:0000256" key="1">
    <source>
        <dbReference type="SAM" id="Coils"/>
    </source>
</evidence>
<organism evidence="3 4">
    <name type="scientific">Perkinsus olseni</name>
    <name type="common">Perkinsus atlanticus</name>
    <dbReference type="NCBI Taxonomy" id="32597"/>
    <lineage>
        <taxon>Eukaryota</taxon>
        <taxon>Sar</taxon>
        <taxon>Alveolata</taxon>
        <taxon>Perkinsozoa</taxon>
        <taxon>Perkinsea</taxon>
        <taxon>Perkinsida</taxon>
        <taxon>Perkinsidae</taxon>
        <taxon>Perkinsus</taxon>
    </lineage>
</organism>
<name>A0A7J6SMG8_PEROL</name>
<feature type="compositionally biased region" description="Polar residues" evidence="2">
    <location>
        <begin position="848"/>
        <end position="857"/>
    </location>
</feature>
<evidence type="ECO:0000313" key="4">
    <source>
        <dbReference type="Proteomes" id="UP000574390"/>
    </source>
</evidence>
<proteinExistence type="predicted"/>
<evidence type="ECO:0000256" key="2">
    <source>
        <dbReference type="SAM" id="MobiDB-lite"/>
    </source>
</evidence>
<evidence type="ECO:0000313" key="3">
    <source>
        <dbReference type="EMBL" id="KAF4733426.1"/>
    </source>
</evidence>
<dbReference type="AlphaFoldDB" id="A0A7J6SMG8"/>
<feature type="compositionally biased region" description="Low complexity" evidence="2">
    <location>
        <begin position="1182"/>
        <end position="1191"/>
    </location>
</feature>
<feature type="coiled-coil region" evidence="1">
    <location>
        <begin position="290"/>
        <end position="388"/>
    </location>
</feature>
<protein>
    <submittedName>
        <fullName evidence="3">Uncharacterized protein</fullName>
    </submittedName>
</protein>
<feature type="region of interest" description="Disordered" evidence="2">
    <location>
        <begin position="848"/>
        <end position="868"/>
    </location>
</feature>
<feature type="region of interest" description="Disordered" evidence="2">
    <location>
        <begin position="1162"/>
        <end position="1202"/>
    </location>
</feature>